<keyword evidence="3" id="KW-0805">Transcription regulation</keyword>
<dbReference type="InterPro" id="IPR001789">
    <property type="entry name" value="Sig_transdc_resp-reg_receiver"/>
</dbReference>
<dbReference type="GO" id="GO:0000156">
    <property type="term" value="F:phosphorelay response regulator activity"/>
    <property type="evidence" value="ECO:0007669"/>
    <property type="project" value="TreeGrafter"/>
</dbReference>
<dbReference type="SUPFAM" id="SSF52172">
    <property type="entry name" value="CheY-like"/>
    <property type="match status" value="1"/>
</dbReference>
<dbReference type="EMBL" id="AEUX02000001">
    <property type="protein sequence ID" value="EHI70906.1"/>
    <property type="molecule type" value="Genomic_DNA"/>
</dbReference>
<dbReference type="GO" id="GO:0006355">
    <property type="term" value="P:regulation of DNA-templated transcription"/>
    <property type="evidence" value="ECO:0007669"/>
    <property type="project" value="TreeGrafter"/>
</dbReference>
<dbReference type="PANTHER" id="PTHR48111">
    <property type="entry name" value="REGULATOR OF RPOS"/>
    <property type="match status" value="1"/>
</dbReference>
<keyword evidence="5" id="KW-0804">Transcription</keyword>
<proteinExistence type="predicted"/>
<evidence type="ECO:0000313" key="11">
    <source>
        <dbReference type="Proteomes" id="UP000003330"/>
    </source>
</evidence>
<evidence type="ECO:0000256" key="7">
    <source>
        <dbReference type="ARBA" id="ARBA00071115"/>
    </source>
</evidence>
<dbReference type="InterPro" id="IPR011006">
    <property type="entry name" value="CheY-like_superfamily"/>
</dbReference>
<dbReference type="FunFam" id="3.40.50.2300:FF:000001">
    <property type="entry name" value="DNA-binding response regulator PhoB"/>
    <property type="match status" value="1"/>
</dbReference>
<dbReference type="AlphaFoldDB" id="G5JZE4"/>
<dbReference type="Gene3D" id="3.40.50.2300">
    <property type="match status" value="1"/>
</dbReference>
<dbReference type="InterPro" id="IPR039420">
    <property type="entry name" value="WalR-like"/>
</dbReference>
<dbReference type="CDD" id="cd17574">
    <property type="entry name" value="REC_OmpR"/>
    <property type="match status" value="1"/>
</dbReference>
<comment type="function">
    <text evidence="6">Member of the two-component regulatory system DltS/DltR. Regulates the expression of the dlt operon.</text>
</comment>
<evidence type="ECO:0000259" key="9">
    <source>
        <dbReference type="PROSITE" id="PS50110"/>
    </source>
</evidence>
<gene>
    <name evidence="10" type="ORF">STRIC_0654</name>
</gene>
<comment type="caution">
    <text evidence="10">The sequence shown here is derived from an EMBL/GenBank/DDBJ whole genome shotgun (WGS) entry which is preliminary data.</text>
</comment>
<evidence type="ECO:0000256" key="3">
    <source>
        <dbReference type="ARBA" id="ARBA00023015"/>
    </source>
</evidence>
<accession>G5JZE4</accession>
<feature type="modified residue" description="4-aspartylphosphate" evidence="8">
    <location>
        <position position="59"/>
    </location>
</feature>
<dbReference type="PROSITE" id="PS50110">
    <property type="entry name" value="RESPONSE_REGULATORY"/>
    <property type="match status" value="1"/>
</dbReference>
<keyword evidence="1 8" id="KW-0597">Phosphoprotein</keyword>
<name>G5JZE4_9STRE</name>
<evidence type="ECO:0000256" key="2">
    <source>
        <dbReference type="ARBA" id="ARBA00023012"/>
    </source>
</evidence>
<reference evidence="10 11" key="1">
    <citation type="journal article" date="2014" name="Int. J. Syst. Evol. Microbiol.">
        <title>Phylogenomics and the dynamic genome evolution of the genus Streptococcus.</title>
        <authorList>
            <consortium name="The Broad Institute Genome Sequencing Platform"/>
            <person name="Richards V.P."/>
            <person name="Palmer S.R."/>
            <person name="Pavinski Bitar P.D."/>
            <person name="Qin X."/>
            <person name="Weinstock G.M."/>
            <person name="Highlander S.K."/>
            <person name="Town C.D."/>
            <person name="Burne R.A."/>
            <person name="Stanhope M.J."/>
        </authorList>
    </citation>
    <scope>NUCLEOTIDE SEQUENCE [LARGE SCALE GENOMIC DNA]</scope>
    <source>
        <strain evidence="10 11">707-05</strain>
    </source>
</reference>
<evidence type="ECO:0000256" key="8">
    <source>
        <dbReference type="PROSITE-ProRule" id="PRU00169"/>
    </source>
</evidence>
<protein>
    <recommendedName>
        <fullName evidence="7">Transcriptional regulatory protein DltR</fullName>
    </recommendedName>
</protein>
<evidence type="ECO:0000256" key="5">
    <source>
        <dbReference type="ARBA" id="ARBA00023163"/>
    </source>
</evidence>
<dbReference type="RefSeq" id="WP_008087241.1">
    <property type="nucleotide sequence ID" value="NZ_AEUX02000001.1"/>
</dbReference>
<keyword evidence="4" id="KW-0238">DNA-binding</keyword>
<dbReference type="eggNOG" id="COG0745">
    <property type="taxonomic scope" value="Bacteria"/>
</dbReference>
<dbReference type="GO" id="GO:0005829">
    <property type="term" value="C:cytosol"/>
    <property type="evidence" value="ECO:0007669"/>
    <property type="project" value="TreeGrafter"/>
</dbReference>
<sequence>MENAVLDRPILIVDDEEDLLQLLDISLRKEGFTHIYLAKNGREALDIFKREAIDMALLDISLPDIDGYDICKTIRQSSDIPVLFLSARGDEMDRVIGLATGADDYS</sequence>
<keyword evidence="11" id="KW-1185">Reference proteome</keyword>
<evidence type="ECO:0000256" key="4">
    <source>
        <dbReference type="ARBA" id="ARBA00023125"/>
    </source>
</evidence>
<feature type="domain" description="Response regulatory" evidence="9">
    <location>
        <begin position="9"/>
        <end position="106"/>
    </location>
</feature>
<evidence type="ECO:0000256" key="6">
    <source>
        <dbReference type="ARBA" id="ARBA00055621"/>
    </source>
</evidence>
<evidence type="ECO:0000256" key="1">
    <source>
        <dbReference type="ARBA" id="ARBA00022553"/>
    </source>
</evidence>
<dbReference type="STRING" id="764299.STRIC_0654"/>
<dbReference type="GO" id="GO:0032993">
    <property type="term" value="C:protein-DNA complex"/>
    <property type="evidence" value="ECO:0007669"/>
    <property type="project" value="TreeGrafter"/>
</dbReference>
<dbReference type="PANTHER" id="PTHR48111:SF52">
    <property type="entry name" value="TRANSCRIPTIONAL REGULATORY PROTEIN YVRH"/>
    <property type="match status" value="1"/>
</dbReference>
<dbReference type="Pfam" id="PF00072">
    <property type="entry name" value="Response_reg"/>
    <property type="match status" value="1"/>
</dbReference>
<dbReference type="Proteomes" id="UP000003330">
    <property type="component" value="Unassembled WGS sequence"/>
</dbReference>
<organism evidence="10 11">
    <name type="scientific">Streptococcus ictaluri 707-05</name>
    <dbReference type="NCBI Taxonomy" id="764299"/>
    <lineage>
        <taxon>Bacteria</taxon>
        <taxon>Bacillati</taxon>
        <taxon>Bacillota</taxon>
        <taxon>Bacilli</taxon>
        <taxon>Lactobacillales</taxon>
        <taxon>Streptococcaceae</taxon>
        <taxon>Streptococcus</taxon>
    </lineage>
</organism>
<evidence type="ECO:0000313" key="10">
    <source>
        <dbReference type="EMBL" id="EHI70906.1"/>
    </source>
</evidence>
<dbReference type="SMART" id="SM00448">
    <property type="entry name" value="REC"/>
    <property type="match status" value="1"/>
</dbReference>
<dbReference type="GO" id="GO:0000976">
    <property type="term" value="F:transcription cis-regulatory region binding"/>
    <property type="evidence" value="ECO:0007669"/>
    <property type="project" value="TreeGrafter"/>
</dbReference>
<keyword evidence="2" id="KW-0902">Two-component regulatory system</keyword>